<dbReference type="GO" id="GO:0051537">
    <property type="term" value="F:2 iron, 2 sulfur cluster binding"/>
    <property type="evidence" value="ECO:0007669"/>
    <property type="project" value="InterPro"/>
</dbReference>
<evidence type="ECO:0000313" key="2">
    <source>
        <dbReference type="EMBL" id="PVY75998.1"/>
    </source>
</evidence>
<dbReference type="AlphaFoldDB" id="A0A2U1CWI2"/>
<evidence type="ECO:0000259" key="1">
    <source>
        <dbReference type="Pfam" id="PF11575"/>
    </source>
</evidence>
<name>A0A2U1CWI2_9GAMM</name>
<evidence type="ECO:0000313" key="3">
    <source>
        <dbReference type="Proteomes" id="UP000245887"/>
    </source>
</evidence>
<dbReference type="EMBL" id="QEKQ01000006">
    <property type="protein sequence ID" value="PVY75998.1"/>
    <property type="molecule type" value="Genomic_DNA"/>
</dbReference>
<dbReference type="InterPro" id="IPR024726">
    <property type="entry name" value="FhuF_C"/>
</dbReference>
<dbReference type="Proteomes" id="UP000245887">
    <property type="component" value="Unassembled WGS sequence"/>
</dbReference>
<accession>A0A2U1CWI2</accession>
<sequence length="251" mass="28238">MSTDTFTNSPSTGWDLPDLMADYARLLDLAGSDPAKALSGHRQTPTDPPLSAPVTSTLLADTALTSRFLDQTVARMRAPDRRTAATVLWQRLSLDLLAPACVLWMAQKTLRLHTPDQIGWHPDTGDWVRLDAPESPIELPDDALATLTQWLEIMEHLFRGHWQVSKSGFWSSAALATARPYSLLFMQVPGHEWRPQAERWLERMPSPIARYLSWEDVERHGTTLTIPRRKGCCLKFQLPDGKLCGTCGIRR</sequence>
<protein>
    <submittedName>
        <fullName evidence="2">FhuF-like iron-sulfur protein</fullName>
    </submittedName>
</protein>
<organism evidence="2 3">
    <name type="scientific">Tamilnaduibacter salinus</name>
    <dbReference type="NCBI Taxonomy" id="1484056"/>
    <lineage>
        <taxon>Bacteria</taxon>
        <taxon>Pseudomonadati</taxon>
        <taxon>Pseudomonadota</taxon>
        <taxon>Gammaproteobacteria</taxon>
        <taxon>Pseudomonadales</taxon>
        <taxon>Marinobacteraceae</taxon>
        <taxon>Tamilnaduibacter</taxon>
    </lineage>
</organism>
<proteinExistence type="predicted"/>
<reference evidence="2 3" key="1">
    <citation type="submission" date="2018-04" db="EMBL/GenBank/DDBJ databases">
        <title>Genomic Encyclopedia of Type Strains, Phase IV (KMG-IV): sequencing the most valuable type-strain genomes for metagenomic binning, comparative biology and taxonomic classification.</title>
        <authorList>
            <person name="Goeker M."/>
        </authorList>
    </citation>
    <scope>NUCLEOTIDE SEQUENCE [LARGE SCALE GENOMIC DNA]</scope>
    <source>
        <strain evidence="2 3">DSM 28688</strain>
    </source>
</reference>
<gene>
    <name evidence="2" type="ORF">C8D92_106261</name>
</gene>
<comment type="caution">
    <text evidence="2">The sequence shown here is derived from an EMBL/GenBank/DDBJ whole genome shotgun (WGS) entry which is preliminary data.</text>
</comment>
<dbReference type="RefSeq" id="WP_243402426.1">
    <property type="nucleotide sequence ID" value="NZ_QEKQ01000006.1"/>
</dbReference>
<feature type="domain" description="Ferric siderophore reductase C-terminal" evidence="1">
    <location>
        <begin position="229"/>
        <end position="247"/>
    </location>
</feature>
<dbReference type="Pfam" id="PF11575">
    <property type="entry name" value="FhuF_C"/>
    <property type="match status" value="1"/>
</dbReference>